<comment type="caution">
    <text evidence="1">The sequence shown here is derived from an EMBL/GenBank/DDBJ whole genome shotgun (WGS) entry which is preliminary data.</text>
</comment>
<sequence>MEGFSLDRPPLLDESSDDKEVTYEELQEFMEDFKLLFDNWNKLTSMFMKQENENKFLIDDNSRMLIINNGLKEEVDK</sequence>
<gene>
    <name evidence="1" type="ORF">LIER_14271</name>
</gene>
<evidence type="ECO:0000313" key="2">
    <source>
        <dbReference type="Proteomes" id="UP001454036"/>
    </source>
</evidence>
<keyword evidence="2" id="KW-1185">Reference proteome</keyword>
<dbReference type="EMBL" id="BAABME010002971">
    <property type="protein sequence ID" value="GAA0156886.1"/>
    <property type="molecule type" value="Genomic_DNA"/>
</dbReference>
<organism evidence="1 2">
    <name type="scientific">Lithospermum erythrorhizon</name>
    <name type="common">Purple gromwell</name>
    <name type="synonym">Lithospermum officinale var. erythrorhizon</name>
    <dbReference type="NCBI Taxonomy" id="34254"/>
    <lineage>
        <taxon>Eukaryota</taxon>
        <taxon>Viridiplantae</taxon>
        <taxon>Streptophyta</taxon>
        <taxon>Embryophyta</taxon>
        <taxon>Tracheophyta</taxon>
        <taxon>Spermatophyta</taxon>
        <taxon>Magnoliopsida</taxon>
        <taxon>eudicotyledons</taxon>
        <taxon>Gunneridae</taxon>
        <taxon>Pentapetalae</taxon>
        <taxon>asterids</taxon>
        <taxon>lamiids</taxon>
        <taxon>Boraginales</taxon>
        <taxon>Boraginaceae</taxon>
        <taxon>Boraginoideae</taxon>
        <taxon>Lithospermeae</taxon>
        <taxon>Lithospermum</taxon>
    </lineage>
</organism>
<evidence type="ECO:0000313" key="1">
    <source>
        <dbReference type="EMBL" id="GAA0156886.1"/>
    </source>
</evidence>
<proteinExistence type="predicted"/>
<name>A0AAV3Q0U7_LITER</name>
<accession>A0AAV3Q0U7</accession>
<dbReference type="AlphaFoldDB" id="A0AAV3Q0U7"/>
<reference evidence="1 2" key="1">
    <citation type="submission" date="2024-01" db="EMBL/GenBank/DDBJ databases">
        <title>The complete chloroplast genome sequence of Lithospermum erythrorhizon: insights into the phylogenetic relationship among Boraginaceae species and the maternal lineages of purple gromwells.</title>
        <authorList>
            <person name="Okada T."/>
            <person name="Watanabe K."/>
        </authorList>
    </citation>
    <scope>NUCLEOTIDE SEQUENCE [LARGE SCALE GENOMIC DNA]</scope>
</reference>
<dbReference type="Proteomes" id="UP001454036">
    <property type="component" value="Unassembled WGS sequence"/>
</dbReference>
<protein>
    <submittedName>
        <fullName evidence="1">Uncharacterized protein</fullName>
    </submittedName>
</protein>